<dbReference type="InterPro" id="IPR036653">
    <property type="entry name" value="CinA-like_C"/>
</dbReference>
<evidence type="ECO:0000313" key="2">
    <source>
        <dbReference type="Proteomes" id="UP000317977"/>
    </source>
</evidence>
<protein>
    <recommendedName>
        <fullName evidence="3">CinA C-terminal domain-containing protein</fullName>
    </recommendedName>
</protein>
<dbReference type="GO" id="GO:0005737">
    <property type="term" value="C:cytoplasm"/>
    <property type="evidence" value="ECO:0007669"/>
    <property type="project" value="TreeGrafter"/>
</dbReference>
<dbReference type="PANTHER" id="PTHR31285:SF0">
    <property type="entry name" value="NICOTINAMIDE MONONUCLEOTIDE ADENYLYLTRANSFERASE"/>
    <property type="match status" value="1"/>
</dbReference>
<organism evidence="1 2">
    <name type="scientific">Rubripirellula reticaptiva</name>
    <dbReference type="NCBI Taxonomy" id="2528013"/>
    <lineage>
        <taxon>Bacteria</taxon>
        <taxon>Pseudomonadati</taxon>
        <taxon>Planctomycetota</taxon>
        <taxon>Planctomycetia</taxon>
        <taxon>Pirellulales</taxon>
        <taxon>Pirellulaceae</taxon>
        <taxon>Rubripirellula</taxon>
    </lineage>
</organism>
<comment type="caution">
    <text evidence="1">The sequence shown here is derived from an EMBL/GenBank/DDBJ whole genome shotgun (WGS) entry which is preliminary data.</text>
</comment>
<dbReference type="EMBL" id="SJPX01000001">
    <property type="protein sequence ID" value="TWU58185.1"/>
    <property type="molecule type" value="Genomic_DNA"/>
</dbReference>
<evidence type="ECO:0000313" key="1">
    <source>
        <dbReference type="EMBL" id="TWU58185.1"/>
    </source>
</evidence>
<reference evidence="1 2" key="1">
    <citation type="submission" date="2019-02" db="EMBL/GenBank/DDBJ databases">
        <title>Deep-cultivation of Planctomycetes and their phenomic and genomic characterization uncovers novel biology.</title>
        <authorList>
            <person name="Wiegand S."/>
            <person name="Jogler M."/>
            <person name="Boedeker C."/>
            <person name="Pinto D."/>
            <person name="Vollmers J."/>
            <person name="Rivas-Marin E."/>
            <person name="Kohn T."/>
            <person name="Peeters S.H."/>
            <person name="Heuer A."/>
            <person name="Rast P."/>
            <person name="Oberbeckmann S."/>
            <person name="Bunk B."/>
            <person name="Jeske O."/>
            <person name="Meyerdierks A."/>
            <person name="Storesund J.E."/>
            <person name="Kallscheuer N."/>
            <person name="Luecker S."/>
            <person name="Lage O.M."/>
            <person name="Pohl T."/>
            <person name="Merkel B.J."/>
            <person name="Hornburger P."/>
            <person name="Mueller R.-W."/>
            <person name="Bruemmer F."/>
            <person name="Labrenz M."/>
            <person name="Spormann A.M."/>
            <person name="Op Den Camp H."/>
            <person name="Overmann J."/>
            <person name="Amann R."/>
            <person name="Jetten M.S.M."/>
            <person name="Mascher T."/>
            <person name="Medema M.H."/>
            <person name="Devos D.P."/>
            <person name="Kaster A.-K."/>
            <person name="Ovreas L."/>
            <person name="Rohde M."/>
            <person name="Galperin M.Y."/>
            <person name="Jogler C."/>
        </authorList>
    </citation>
    <scope>NUCLEOTIDE SEQUENCE [LARGE SCALE GENOMIC DNA]</scope>
    <source>
        <strain evidence="1 2">Poly59</strain>
    </source>
</reference>
<sequence length="178" mass="18941">MSSSPDQWATDLFARLVQSDWQIALVVTGGGSGVISHCFRRQGASKNFVEAAIPYSRASLESYLGATPADSSASTATARQAAASAYKRAETLGNKSPGHAVGLALLAVLPTNPPRPDVCRICVAMQTSRESTVWSTMLDDHTGCQGKLKRQAAESIADQMVLNALAHLLSHKLPDMHH</sequence>
<accession>A0A5C6F9T3</accession>
<name>A0A5C6F9T3_9BACT</name>
<dbReference type="SUPFAM" id="SSF142433">
    <property type="entry name" value="CinA-like"/>
    <property type="match status" value="1"/>
</dbReference>
<dbReference type="Proteomes" id="UP000317977">
    <property type="component" value="Unassembled WGS sequence"/>
</dbReference>
<evidence type="ECO:0008006" key="3">
    <source>
        <dbReference type="Google" id="ProtNLM"/>
    </source>
</evidence>
<dbReference type="GO" id="GO:0000309">
    <property type="term" value="F:nicotinamide-nucleotide adenylyltransferase activity"/>
    <property type="evidence" value="ECO:0007669"/>
    <property type="project" value="TreeGrafter"/>
</dbReference>
<gene>
    <name evidence="1" type="ORF">Poly59_10940</name>
</gene>
<dbReference type="OrthoDB" id="156876at2"/>
<keyword evidence="2" id="KW-1185">Reference proteome</keyword>
<proteinExistence type="predicted"/>
<dbReference type="PANTHER" id="PTHR31285">
    <property type="entry name" value="NICOTINAMIDE MONONUCLEOTIDE ADENYLYLTRANSFERASE"/>
    <property type="match status" value="1"/>
</dbReference>
<dbReference type="AlphaFoldDB" id="A0A5C6F9T3"/>
<dbReference type="Gene3D" id="3.90.950.20">
    <property type="entry name" value="CinA-like"/>
    <property type="match status" value="1"/>
</dbReference>
<dbReference type="GO" id="GO:0016887">
    <property type="term" value="F:ATP hydrolysis activity"/>
    <property type="evidence" value="ECO:0007669"/>
    <property type="project" value="TreeGrafter"/>
</dbReference>
<dbReference type="RefSeq" id="WP_146532960.1">
    <property type="nucleotide sequence ID" value="NZ_SJPX01000001.1"/>
</dbReference>